<dbReference type="SUPFAM" id="SSF53098">
    <property type="entry name" value="Ribonuclease H-like"/>
    <property type="match status" value="1"/>
</dbReference>
<evidence type="ECO:0000256" key="2">
    <source>
        <dbReference type="SAM" id="MobiDB-lite"/>
    </source>
</evidence>
<dbReference type="Proteomes" id="UP001153555">
    <property type="component" value="Unassembled WGS sequence"/>
</dbReference>
<evidence type="ECO:0000256" key="1">
    <source>
        <dbReference type="SAM" id="Coils"/>
    </source>
</evidence>
<dbReference type="GO" id="GO:0004523">
    <property type="term" value="F:RNA-DNA hybrid ribonuclease activity"/>
    <property type="evidence" value="ECO:0007669"/>
    <property type="project" value="InterPro"/>
</dbReference>
<dbReference type="InterPro" id="IPR012337">
    <property type="entry name" value="RNaseH-like_sf"/>
</dbReference>
<dbReference type="PANTHER" id="PTHR48475:SF1">
    <property type="entry name" value="RNASE H TYPE-1 DOMAIN-CONTAINING PROTEIN"/>
    <property type="match status" value="1"/>
</dbReference>
<dbReference type="CDD" id="cd09279">
    <property type="entry name" value="RNase_HI_like"/>
    <property type="match status" value="1"/>
</dbReference>
<dbReference type="EMBL" id="CACSLK010034598">
    <property type="protein sequence ID" value="CAA0843124.1"/>
    <property type="molecule type" value="Genomic_DNA"/>
</dbReference>
<dbReference type="PANTHER" id="PTHR48475">
    <property type="entry name" value="RIBONUCLEASE H"/>
    <property type="match status" value="1"/>
</dbReference>
<dbReference type="Gene3D" id="3.30.420.10">
    <property type="entry name" value="Ribonuclease H-like superfamily/Ribonuclease H"/>
    <property type="match status" value="1"/>
</dbReference>
<dbReference type="InterPro" id="IPR036397">
    <property type="entry name" value="RNaseH_sf"/>
</dbReference>
<dbReference type="PROSITE" id="PS50879">
    <property type="entry name" value="RNASE_H_1"/>
    <property type="match status" value="1"/>
</dbReference>
<protein>
    <recommendedName>
        <fullName evidence="3">RNase H type-1 domain-containing protein</fullName>
    </recommendedName>
</protein>
<feature type="domain" description="RNase H type-1" evidence="3">
    <location>
        <begin position="385"/>
        <end position="514"/>
    </location>
</feature>
<gene>
    <name evidence="4" type="ORF">SHERM_08978</name>
</gene>
<dbReference type="Pfam" id="PF13456">
    <property type="entry name" value="RVT_3"/>
    <property type="match status" value="1"/>
</dbReference>
<name>A0A9N7P161_STRHE</name>
<sequence>DLEEKLKRQLKIMEGFVNEEPILEIDLPSYVEDKVTEFVVERVESEDPSSFSDVLMDEEVAHIEIEAKGAEVVEVKEESFVEVDRSEEEVSHFDVEDAEIEVVMVEEGLGEEMHMMVEAAEIEEGVPDVWMVEDESLRASTFSKGVAMIRKWVPDPGDKKGQEPRQPDEAEKEPKRCMHGLKDGYELVCEVAHGGARRHTRRWSIGIRHSGARKGAFKKDAHTRIGSYHPILEKYTLTYMTHSDSPYAHMYTFLHERMINPARAQAHILLQGTQSGMAYTFDYQQLTSYLTTHKTSTGRSVYFHRTPTISPTRWTRDTKFQSPIRNSQFAHLRNSQIRHMDSLTTLFNQKSSIKDLHTFSGTWRAIKAQVLADFIQEGTKVEEELGAEWQLFVDGSVAKSGARLGIVLVSPKGDYLEFAAKVGFRISNNEVGYEAVIKGLSLAKAGGARRVQVHSNSQLVVGQFQEGFEVKEDRMRKYIDEMRKLKEEFDSFELIQIPRGENGRADLLSKIAQSLVDCRSSSVTLLLLEKSAVEAEVAEIEE</sequence>
<evidence type="ECO:0000313" key="5">
    <source>
        <dbReference type="Proteomes" id="UP001153555"/>
    </source>
</evidence>
<keyword evidence="5" id="KW-1185">Reference proteome</keyword>
<reference evidence="4" key="1">
    <citation type="submission" date="2019-12" db="EMBL/GenBank/DDBJ databases">
        <authorList>
            <person name="Scholes J."/>
        </authorList>
    </citation>
    <scope>NUCLEOTIDE SEQUENCE</scope>
</reference>
<dbReference type="InterPro" id="IPR002156">
    <property type="entry name" value="RNaseH_domain"/>
</dbReference>
<evidence type="ECO:0000259" key="3">
    <source>
        <dbReference type="PROSITE" id="PS50879"/>
    </source>
</evidence>
<feature type="non-terminal residue" evidence="4">
    <location>
        <position position="1"/>
    </location>
</feature>
<feature type="coiled-coil region" evidence="1">
    <location>
        <begin position="468"/>
        <end position="495"/>
    </location>
</feature>
<dbReference type="OrthoDB" id="1934387at2759"/>
<dbReference type="AlphaFoldDB" id="A0A9N7P161"/>
<keyword evidence="1" id="KW-0175">Coiled coil</keyword>
<accession>A0A9N7P161</accession>
<feature type="region of interest" description="Disordered" evidence="2">
    <location>
        <begin position="153"/>
        <end position="174"/>
    </location>
</feature>
<comment type="caution">
    <text evidence="4">The sequence shown here is derived from an EMBL/GenBank/DDBJ whole genome shotgun (WGS) entry which is preliminary data.</text>
</comment>
<feature type="non-terminal residue" evidence="4">
    <location>
        <position position="542"/>
    </location>
</feature>
<proteinExistence type="predicted"/>
<evidence type="ECO:0000313" key="4">
    <source>
        <dbReference type="EMBL" id="CAA0843124.1"/>
    </source>
</evidence>
<dbReference type="GO" id="GO:0003676">
    <property type="term" value="F:nucleic acid binding"/>
    <property type="evidence" value="ECO:0007669"/>
    <property type="project" value="InterPro"/>
</dbReference>
<organism evidence="4 5">
    <name type="scientific">Striga hermonthica</name>
    <name type="common">Purple witchweed</name>
    <name type="synonym">Buchnera hermonthica</name>
    <dbReference type="NCBI Taxonomy" id="68872"/>
    <lineage>
        <taxon>Eukaryota</taxon>
        <taxon>Viridiplantae</taxon>
        <taxon>Streptophyta</taxon>
        <taxon>Embryophyta</taxon>
        <taxon>Tracheophyta</taxon>
        <taxon>Spermatophyta</taxon>
        <taxon>Magnoliopsida</taxon>
        <taxon>eudicotyledons</taxon>
        <taxon>Gunneridae</taxon>
        <taxon>Pentapetalae</taxon>
        <taxon>asterids</taxon>
        <taxon>lamiids</taxon>
        <taxon>Lamiales</taxon>
        <taxon>Orobanchaceae</taxon>
        <taxon>Buchnereae</taxon>
        <taxon>Striga</taxon>
    </lineage>
</organism>